<evidence type="ECO:0008006" key="4">
    <source>
        <dbReference type="Google" id="ProtNLM"/>
    </source>
</evidence>
<name>A0A6A3N0N7_9STRA</name>
<gene>
    <name evidence="2" type="ORF">PR002_g8057</name>
</gene>
<protein>
    <recommendedName>
        <fullName evidence="4">Myb/SANT-like domain-containing protein</fullName>
    </recommendedName>
</protein>
<accession>A0A6A3N0N7</accession>
<comment type="caution">
    <text evidence="2">The sequence shown here is derived from an EMBL/GenBank/DDBJ whole genome shotgun (WGS) entry which is preliminary data.</text>
</comment>
<dbReference type="AlphaFoldDB" id="A0A6A3N0N7"/>
<organism evidence="2 3">
    <name type="scientific">Phytophthora rubi</name>
    <dbReference type="NCBI Taxonomy" id="129364"/>
    <lineage>
        <taxon>Eukaryota</taxon>
        <taxon>Sar</taxon>
        <taxon>Stramenopiles</taxon>
        <taxon>Oomycota</taxon>
        <taxon>Peronosporomycetes</taxon>
        <taxon>Peronosporales</taxon>
        <taxon>Peronosporaceae</taxon>
        <taxon>Phytophthora</taxon>
    </lineage>
</organism>
<feature type="region of interest" description="Disordered" evidence="1">
    <location>
        <begin position="1"/>
        <end position="20"/>
    </location>
</feature>
<dbReference type="EMBL" id="QXFU01000398">
    <property type="protein sequence ID" value="KAE9034576.1"/>
    <property type="molecule type" value="Genomic_DNA"/>
</dbReference>
<dbReference type="Proteomes" id="UP000435112">
    <property type="component" value="Unassembled WGS sequence"/>
</dbReference>
<evidence type="ECO:0000256" key="1">
    <source>
        <dbReference type="SAM" id="MobiDB-lite"/>
    </source>
</evidence>
<reference evidence="2 3" key="1">
    <citation type="submission" date="2018-09" db="EMBL/GenBank/DDBJ databases">
        <title>Genomic investigation of the strawberry pathogen Phytophthora fragariae indicates pathogenicity is determined by transcriptional variation in three key races.</title>
        <authorList>
            <person name="Adams T.M."/>
            <person name="Armitage A.D."/>
            <person name="Sobczyk M.K."/>
            <person name="Bates H.J."/>
            <person name="Dunwell J.M."/>
            <person name="Nellist C.F."/>
            <person name="Harrison R.J."/>
        </authorList>
    </citation>
    <scope>NUCLEOTIDE SEQUENCE [LARGE SCALE GENOMIC DNA]</scope>
    <source>
        <strain evidence="2 3">SCRP324</strain>
    </source>
</reference>
<proteinExistence type="predicted"/>
<sequence>MSEPSQASPRDACSDQQLDDSASKVHLTVDDYRIIVTWMENKANFEAVHGSSDKPPVGGKPKISKDEAFKRLAVYVAQKTKNAKLRRDLTGGKMRQRWRTYMQRFKRTLKARNSETGLGLTMRELAKGGCIPEKLEAILELGIPPALSGAVDDGSDVATNDYESTDSVDWPVVVRHIVLGYGKGRHGAIFS</sequence>
<evidence type="ECO:0000313" key="2">
    <source>
        <dbReference type="EMBL" id="KAE9034576.1"/>
    </source>
</evidence>
<dbReference type="OrthoDB" id="126000at2759"/>
<evidence type="ECO:0000313" key="3">
    <source>
        <dbReference type="Proteomes" id="UP000435112"/>
    </source>
</evidence>